<dbReference type="InterPro" id="IPR016160">
    <property type="entry name" value="Ald_DH_CS_CYS"/>
</dbReference>
<dbReference type="Gene3D" id="3.40.309.10">
    <property type="entry name" value="Aldehyde Dehydrogenase, Chain A, domain 2"/>
    <property type="match status" value="1"/>
</dbReference>
<dbReference type="EC" id="1.2.1.3" evidence="6"/>
<sequence>MQGQLIERPKSDEVREYKMLIGGEWVDAQSGKTFETINPYTGRAWARVPEAGEEDVDRAVRAAREAFDEGPWGKMTGTERARLMRRLAELIAENADDIAVVESTDNGKLIREMGGQLNALPEWYYYFAGAADKIQGETIPSHNSNFFVYTRREPIGVVGAIVPWNSPLLLLTWKLAPALAAGCTFVAKTAEQTPASTFEFAKLFEEAGFPPGVFNVITGYGSTTGAPLVRHPGVDKVAFTGSTETGKQVMKDAADHLAKVTLELGGKSPNIVFEDADMEAAANGVVAGIFAATGQTCMAGSRLIVQESLHDELVERLTEKANSIKLGDPLDEETEMGPIAFKEQLDKVQGYINTGQEEGAQLKYGGKPPEAPELQDGFFMQPTILTNVDNEMTVAREEIFGPVLSVIPASSEEEIIRQANDTPYGLGAAVWTKDVQRAHRVAHALKAGTVWINAYRAVSFTAPFGGYKQSGIGRENGLESLKEYTQVKTVWVELSGETRDPFTLG</sequence>
<dbReference type="FunFam" id="3.40.605.10:FF:000026">
    <property type="entry name" value="Aldehyde dehydrogenase, putative"/>
    <property type="match status" value="1"/>
</dbReference>
<evidence type="ECO:0000256" key="4">
    <source>
        <dbReference type="RuleBase" id="RU003345"/>
    </source>
</evidence>
<organism evidence="6">
    <name type="scientific">uncultured Rubrobacteraceae bacterium</name>
    <dbReference type="NCBI Taxonomy" id="349277"/>
    <lineage>
        <taxon>Bacteria</taxon>
        <taxon>Bacillati</taxon>
        <taxon>Actinomycetota</taxon>
        <taxon>Rubrobacteria</taxon>
        <taxon>Rubrobacterales</taxon>
        <taxon>Rubrobacteraceae</taxon>
        <taxon>environmental samples</taxon>
    </lineage>
</organism>
<dbReference type="InterPro" id="IPR015590">
    <property type="entry name" value="Aldehyde_DH_dom"/>
</dbReference>
<dbReference type="InterPro" id="IPR029510">
    <property type="entry name" value="Ald_DH_CS_GLU"/>
</dbReference>
<keyword evidence="2 4" id="KW-0560">Oxidoreductase</keyword>
<dbReference type="AlphaFoldDB" id="A0A6J4R3J5"/>
<dbReference type="InterPro" id="IPR016163">
    <property type="entry name" value="Ald_DH_C"/>
</dbReference>
<dbReference type="InterPro" id="IPR016161">
    <property type="entry name" value="Ald_DH/histidinol_DH"/>
</dbReference>
<comment type="similarity">
    <text evidence="1 4">Belongs to the aldehyde dehydrogenase family.</text>
</comment>
<dbReference type="PROSITE" id="PS00687">
    <property type="entry name" value="ALDEHYDE_DEHYDR_GLU"/>
    <property type="match status" value="1"/>
</dbReference>
<dbReference type="CDD" id="cd07114">
    <property type="entry name" value="ALDH_DhaS"/>
    <property type="match status" value="1"/>
</dbReference>
<gene>
    <name evidence="6" type="ORF">AVDCRST_MAG14-1413</name>
</gene>
<evidence type="ECO:0000313" key="6">
    <source>
        <dbReference type="EMBL" id="CAA9454628.1"/>
    </source>
</evidence>
<accession>A0A6J4R3J5</accession>
<evidence type="ECO:0000256" key="2">
    <source>
        <dbReference type="ARBA" id="ARBA00023002"/>
    </source>
</evidence>
<evidence type="ECO:0000256" key="1">
    <source>
        <dbReference type="ARBA" id="ARBA00009986"/>
    </source>
</evidence>
<dbReference type="FunFam" id="3.40.309.10:FF:000012">
    <property type="entry name" value="Betaine aldehyde dehydrogenase"/>
    <property type="match status" value="1"/>
</dbReference>
<reference evidence="6" key="1">
    <citation type="submission" date="2020-02" db="EMBL/GenBank/DDBJ databases">
        <authorList>
            <person name="Meier V. D."/>
        </authorList>
    </citation>
    <scope>NUCLEOTIDE SEQUENCE</scope>
    <source>
        <strain evidence="6">AVDCRST_MAG14</strain>
    </source>
</reference>
<feature type="active site" evidence="3">
    <location>
        <position position="263"/>
    </location>
</feature>
<dbReference type="FunFam" id="3.40.605.10:FF:000007">
    <property type="entry name" value="NAD/NADP-dependent betaine aldehyde dehydrogenase"/>
    <property type="match status" value="1"/>
</dbReference>
<dbReference type="InterPro" id="IPR016162">
    <property type="entry name" value="Ald_DH_N"/>
</dbReference>
<dbReference type="GO" id="GO:0004029">
    <property type="term" value="F:aldehyde dehydrogenase (NAD+) activity"/>
    <property type="evidence" value="ECO:0007669"/>
    <property type="project" value="UniProtKB-EC"/>
</dbReference>
<name>A0A6J4R3J5_9ACTN</name>
<dbReference type="Pfam" id="PF00171">
    <property type="entry name" value="Aldedh"/>
    <property type="match status" value="1"/>
</dbReference>
<dbReference type="PROSITE" id="PS00070">
    <property type="entry name" value="ALDEHYDE_DEHYDR_CYS"/>
    <property type="match status" value="1"/>
</dbReference>
<evidence type="ECO:0000259" key="5">
    <source>
        <dbReference type="Pfam" id="PF00171"/>
    </source>
</evidence>
<evidence type="ECO:0000256" key="3">
    <source>
        <dbReference type="PROSITE-ProRule" id="PRU10007"/>
    </source>
</evidence>
<dbReference type="EMBL" id="CADCVG010000058">
    <property type="protein sequence ID" value="CAA9454628.1"/>
    <property type="molecule type" value="Genomic_DNA"/>
</dbReference>
<protein>
    <submittedName>
        <fullName evidence="6">Aldehyde dehydrogenase</fullName>
        <ecNumber evidence="6">1.2.1.3</ecNumber>
    </submittedName>
</protein>
<dbReference type="PANTHER" id="PTHR11699">
    <property type="entry name" value="ALDEHYDE DEHYDROGENASE-RELATED"/>
    <property type="match status" value="1"/>
</dbReference>
<dbReference type="Gene3D" id="3.40.605.10">
    <property type="entry name" value="Aldehyde Dehydrogenase, Chain A, domain 1"/>
    <property type="match status" value="1"/>
</dbReference>
<dbReference type="SUPFAM" id="SSF53720">
    <property type="entry name" value="ALDH-like"/>
    <property type="match status" value="1"/>
</dbReference>
<proteinExistence type="inferred from homology"/>
<feature type="domain" description="Aldehyde dehydrogenase" evidence="5">
    <location>
        <begin position="25"/>
        <end position="490"/>
    </location>
</feature>